<dbReference type="AlphaFoldDB" id="A0A941ERU3"/>
<dbReference type="EMBL" id="JAGSOG010000166">
    <property type="protein sequence ID" value="MBR7836867.1"/>
    <property type="molecule type" value="Genomic_DNA"/>
</dbReference>
<keyword evidence="2" id="KW-1185">Reference proteome</keyword>
<protein>
    <submittedName>
        <fullName evidence="1">Uncharacterized protein</fullName>
    </submittedName>
</protein>
<evidence type="ECO:0000313" key="2">
    <source>
        <dbReference type="Proteomes" id="UP000675781"/>
    </source>
</evidence>
<gene>
    <name evidence="1" type="ORF">KDL01_26550</name>
</gene>
<sequence>MLLPASPASAAQVPAGQRQLRVVNNSSRFFDLCVYQTPVESGGGGVLPLAWLTKPAWPTTTVTFDWRETYDFVWGDAGDVVPGSTFEAGQIWPADLNDPVLQQVRLEYDRGAFTFERRTVTGQPTPGSLYIQEAASVPPARGDTVGIGMSGAGMLIVPTQPNFNLVFTPRPAYYVAAGTFVTGQILDLSEITSAAPVVFPPDVTSMVATIGLDERWTVVPASV</sequence>
<name>A0A941ERU3_9ACTN</name>
<organism evidence="1 2">
    <name type="scientific">Actinospica durhamensis</name>
    <dbReference type="NCBI Taxonomy" id="1508375"/>
    <lineage>
        <taxon>Bacteria</taxon>
        <taxon>Bacillati</taxon>
        <taxon>Actinomycetota</taxon>
        <taxon>Actinomycetes</taxon>
        <taxon>Catenulisporales</taxon>
        <taxon>Actinospicaceae</taxon>
        <taxon>Actinospica</taxon>
    </lineage>
</organism>
<evidence type="ECO:0000313" key="1">
    <source>
        <dbReference type="EMBL" id="MBR7836867.1"/>
    </source>
</evidence>
<dbReference type="RefSeq" id="WP_212531339.1">
    <property type="nucleotide sequence ID" value="NZ_JAGSOG010000166.1"/>
</dbReference>
<proteinExistence type="predicted"/>
<accession>A0A941ERU3</accession>
<dbReference type="Proteomes" id="UP000675781">
    <property type="component" value="Unassembled WGS sequence"/>
</dbReference>
<reference evidence="1" key="1">
    <citation type="submission" date="2021-04" db="EMBL/GenBank/DDBJ databases">
        <title>Genome based classification of Actinospica acidithermotolerans sp. nov., an actinobacterium isolated from an Indonesian hot spring.</title>
        <authorList>
            <person name="Kusuma A.B."/>
            <person name="Putra K.E."/>
            <person name="Nafisah S."/>
            <person name="Loh J."/>
            <person name="Nouioui I."/>
            <person name="Goodfellow M."/>
        </authorList>
    </citation>
    <scope>NUCLEOTIDE SEQUENCE</scope>
    <source>
        <strain evidence="1">CSCA 57</strain>
    </source>
</reference>
<comment type="caution">
    <text evidence="1">The sequence shown here is derived from an EMBL/GenBank/DDBJ whole genome shotgun (WGS) entry which is preliminary data.</text>
</comment>